<protein>
    <submittedName>
        <fullName evidence="2">Uncharacterized protein</fullName>
    </submittedName>
</protein>
<sequence>MVAIKSIAISIISVIGLMQMCPAPAAIAGAVARTAVSAGARSAAKGAANAGKEAAKDAAKGAATDAATDAIDNKLDDSDDSESSKRRVRRADFLNDLRARSLPAGVSQQSFDTCVQQIVDQHSKQGISVQVYTTGNSNSTATASVRADNVPAACMNLATVLSGNPTQQGGAIPIPMGSSSLEYLNLSKAEFKELKSALKAS</sequence>
<evidence type="ECO:0000313" key="2">
    <source>
        <dbReference type="EMBL" id="KAF2142811.1"/>
    </source>
</evidence>
<name>A0A6A6BJR4_9PEZI</name>
<dbReference type="OrthoDB" id="3930818at2759"/>
<evidence type="ECO:0000256" key="1">
    <source>
        <dbReference type="SAM" id="SignalP"/>
    </source>
</evidence>
<proteinExistence type="predicted"/>
<evidence type="ECO:0000313" key="3">
    <source>
        <dbReference type="Proteomes" id="UP000799438"/>
    </source>
</evidence>
<accession>A0A6A6BJR4</accession>
<dbReference type="GeneID" id="54300595"/>
<organism evidence="2 3">
    <name type="scientific">Aplosporella prunicola CBS 121167</name>
    <dbReference type="NCBI Taxonomy" id="1176127"/>
    <lineage>
        <taxon>Eukaryota</taxon>
        <taxon>Fungi</taxon>
        <taxon>Dikarya</taxon>
        <taxon>Ascomycota</taxon>
        <taxon>Pezizomycotina</taxon>
        <taxon>Dothideomycetes</taxon>
        <taxon>Dothideomycetes incertae sedis</taxon>
        <taxon>Botryosphaeriales</taxon>
        <taxon>Aplosporellaceae</taxon>
        <taxon>Aplosporella</taxon>
    </lineage>
</organism>
<gene>
    <name evidence="2" type="ORF">K452DRAFT_307727</name>
</gene>
<dbReference type="RefSeq" id="XP_033398523.1">
    <property type="nucleotide sequence ID" value="XM_033543098.1"/>
</dbReference>
<dbReference type="Proteomes" id="UP000799438">
    <property type="component" value="Unassembled WGS sequence"/>
</dbReference>
<feature type="chain" id="PRO_5025430550" evidence="1">
    <location>
        <begin position="29"/>
        <end position="201"/>
    </location>
</feature>
<dbReference type="AlphaFoldDB" id="A0A6A6BJR4"/>
<keyword evidence="1" id="KW-0732">Signal</keyword>
<dbReference type="EMBL" id="ML995483">
    <property type="protein sequence ID" value="KAF2142811.1"/>
    <property type="molecule type" value="Genomic_DNA"/>
</dbReference>
<keyword evidence="3" id="KW-1185">Reference proteome</keyword>
<feature type="signal peptide" evidence="1">
    <location>
        <begin position="1"/>
        <end position="28"/>
    </location>
</feature>
<reference evidence="2" key="1">
    <citation type="journal article" date="2020" name="Stud. Mycol.">
        <title>101 Dothideomycetes genomes: a test case for predicting lifestyles and emergence of pathogens.</title>
        <authorList>
            <person name="Haridas S."/>
            <person name="Albert R."/>
            <person name="Binder M."/>
            <person name="Bloem J."/>
            <person name="Labutti K."/>
            <person name="Salamov A."/>
            <person name="Andreopoulos B."/>
            <person name="Baker S."/>
            <person name="Barry K."/>
            <person name="Bills G."/>
            <person name="Bluhm B."/>
            <person name="Cannon C."/>
            <person name="Castanera R."/>
            <person name="Culley D."/>
            <person name="Daum C."/>
            <person name="Ezra D."/>
            <person name="Gonzalez J."/>
            <person name="Henrissat B."/>
            <person name="Kuo A."/>
            <person name="Liang C."/>
            <person name="Lipzen A."/>
            <person name="Lutzoni F."/>
            <person name="Magnuson J."/>
            <person name="Mondo S."/>
            <person name="Nolan M."/>
            <person name="Ohm R."/>
            <person name="Pangilinan J."/>
            <person name="Park H.-J."/>
            <person name="Ramirez L."/>
            <person name="Alfaro M."/>
            <person name="Sun H."/>
            <person name="Tritt A."/>
            <person name="Yoshinaga Y."/>
            <person name="Zwiers L.-H."/>
            <person name="Turgeon B."/>
            <person name="Goodwin S."/>
            <person name="Spatafora J."/>
            <person name="Crous P."/>
            <person name="Grigoriev I."/>
        </authorList>
    </citation>
    <scope>NUCLEOTIDE SEQUENCE</scope>
    <source>
        <strain evidence="2">CBS 121167</strain>
    </source>
</reference>